<name>A0A8S4S052_9NEOP</name>
<dbReference type="Pfam" id="PF00078">
    <property type="entry name" value="RVT_1"/>
    <property type="match status" value="1"/>
</dbReference>
<dbReference type="PANTHER" id="PTHR36688">
    <property type="entry name" value="ENDO/EXONUCLEASE/PHOSPHATASE DOMAIN-CONTAINING PROTEIN"/>
    <property type="match status" value="1"/>
</dbReference>
<proteinExistence type="predicted"/>
<dbReference type="SUPFAM" id="SSF56672">
    <property type="entry name" value="DNA/RNA polymerases"/>
    <property type="match status" value="1"/>
</dbReference>
<dbReference type="EMBL" id="CAKXAJ010025858">
    <property type="protein sequence ID" value="CAH2244778.1"/>
    <property type="molecule type" value="Genomic_DNA"/>
</dbReference>
<organism evidence="2 3">
    <name type="scientific">Pararge aegeria aegeria</name>
    <dbReference type="NCBI Taxonomy" id="348720"/>
    <lineage>
        <taxon>Eukaryota</taxon>
        <taxon>Metazoa</taxon>
        <taxon>Ecdysozoa</taxon>
        <taxon>Arthropoda</taxon>
        <taxon>Hexapoda</taxon>
        <taxon>Insecta</taxon>
        <taxon>Pterygota</taxon>
        <taxon>Neoptera</taxon>
        <taxon>Endopterygota</taxon>
        <taxon>Lepidoptera</taxon>
        <taxon>Glossata</taxon>
        <taxon>Ditrysia</taxon>
        <taxon>Papilionoidea</taxon>
        <taxon>Nymphalidae</taxon>
        <taxon>Satyrinae</taxon>
        <taxon>Satyrini</taxon>
        <taxon>Parargina</taxon>
        <taxon>Pararge</taxon>
    </lineage>
</organism>
<accession>A0A8S4S052</accession>
<reference evidence="2" key="1">
    <citation type="submission" date="2022-03" db="EMBL/GenBank/DDBJ databases">
        <authorList>
            <person name="Lindestad O."/>
        </authorList>
    </citation>
    <scope>NUCLEOTIDE SEQUENCE</scope>
</reference>
<dbReference type="InterPro" id="IPR000477">
    <property type="entry name" value="RT_dom"/>
</dbReference>
<sequence>TRRHKPAACVDAPLEERPIQAGVPQGSCLSPALYSMYTDDIPALPGAVLALYADDAAYISTSLKFIHAADKLQRTLDALPSWLRKWRLKVNVAKTQAI</sequence>
<protein>
    <submittedName>
        <fullName evidence="2">Jg22786 protein</fullName>
    </submittedName>
</protein>
<dbReference type="GO" id="GO:0071897">
    <property type="term" value="P:DNA biosynthetic process"/>
    <property type="evidence" value="ECO:0007669"/>
    <property type="project" value="UniProtKB-ARBA"/>
</dbReference>
<dbReference type="AlphaFoldDB" id="A0A8S4S052"/>
<dbReference type="PROSITE" id="PS50878">
    <property type="entry name" value="RT_POL"/>
    <property type="match status" value="1"/>
</dbReference>
<comment type="caution">
    <text evidence="2">The sequence shown here is derived from an EMBL/GenBank/DDBJ whole genome shotgun (WGS) entry which is preliminary data.</text>
</comment>
<evidence type="ECO:0000313" key="2">
    <source>
        <dbReference type="EMBL" id="CAH2244778.1"/>
    </source>
</evidence>
<evidence type="ECO:0000313" key="3">
    <source>
        <dbReference type="Proteomes" id="UP000838756"/>
    </source>
</evidence>
<dbReference type="InterPro" id="IPR052560">
    <property type="entry name" value="RdDP_mobile_element"/>
</dbReference>
<dbReference type="OrthoDB" id="8058536at2759"/>
<dbReference type="PANTHER" id="PTHR36688:SF1">
    <property type="entry name" value="ENDONUCLEASE_EXONUCLEASE_PHOSPHATASE DOMAIN-CONTAINING PROTEIN"/>
    <property type="match status" value="1"/>
</dbReference>
<feature type="domain" description="Reverse transcriptase" evidence="1">
    <location>
        <begin position="1"/>
        <end position="98"/>
    </location>
</feature>
<dbReference type="InterPro" id="IPR043502">
    <property type="entry name" value="DNA/RNA_pol_sf"/>
</dbReference>
<feature type="non-terminal residue" evidence="2">
    <location>
        <position position="1"/>
    </location>
</feature>
<dbReference type="Proteomes" id="UP000838756">
    <property type="component" value="Unassembled WGS sequence"/>
</dbReference>
<keyword evidence="3" id="KW-1185">Reference proteome</keyword>
<gene>
    <name evidence="2" type="primary">jg22786</name>
    <name evidence="2" type="ORF">PAEG_LOCUS20689</name>
</gene>
<evidence type="ECO:0000259" key="1">
    <source>
        <dbReference type="PROSITE" id="PS50878"/>
    </source>
</evidence>